<dbReference type="GO" id="GO:0005886">
    <property type="term" value="C:plasma membrane"/>
    <property type="evidence" value="ECO:0007669"/>
    <property type="project" value="UniProtKB-SubCell"/>
</dbReference>
<gene>
    <name evidence="8" type="ORF">NCTC10529_01626</name>
</gene>
<evidence type="ECO:0000256" key="6">
    <source>
        <dbReference type="SAM" id="Phobius"/>
    </source>
</evidence>
<evidence type="ECO:0000313" key="8">
    <source>
        <dbReference type="EMBL" id="SQH25428.1"/>
    </source>
</evidence>
<dbReference type="PANTHER" id="PTHR42920:SF5">
    <property type="entry name" value="EAMA DOMAIN-CONTAINING PROTEIN"/>
    <property type="match status" value="1"/>
</dbReference>
<dbReference type="Proteomes" id="UP000248598">
    <property type="component" value="Chromosome 1"/>
</dbReference>
<sequence length="209" mass="22926">MQKYYGEILFFIVTLFAAAGWFVSKAALAELPPAGFLGIRFMVASLLFLPFALPHFRQFSRQQIAQAACISLAFSGNIFLWIQGVAHSQHFGEGAFLLSLSMLLTPLLSWLLFRNRPARILWLSLAIAACGLALLNNGRPLWHLSLGSLLFGAASLMGALFFVLSNQFSRNFPALPLTTIQLGITGIVCSGYSLLFETWQFPLSGATYG</sequence>
<feature type="transmembrane region" description="Helical" evidence="6">
    <location>
        <begin position="7"/>
        <end position="28"/>
    </location>
</feature>
<feature type="transmembrane region" description="Helical" evidence="6">
    <location>
        <begin position="64"/>
        <end position="82"/>
    </location>
</feature>
<dbReference type="EMBL" id="LS483426">
    <property type="protein sequence ID" value="SQH25428.1"/>
    <property type="molecule type" value="Genomic_DNA"/>
</dbReference>
<evidence type="ECO:0000256" key="4">
    <source>
        <dbReference type="ARBA" id="ARBA00022989"/>
    </source>
</evidence>
<evidence type="ECO:0000259" key="7">
    <source>
        <dbReference type="Pfam" id="PF00892"/>
    </source>
</evidence>
<dbReference type="SUPFAM" id="SSF103481">
    <property type="entry name" value="Multidrug resistance efflux transporter EmrE"/>
    <property type="match status" value="1"/>
</dbReference>
<proteinExistence type="predicted"/>
<evidence type="ECO:0000256" key="2">
    <source>
        <dbReference type="ARBA" id="ARBA00022475"/>
    </source>
</evidence>
<evidence type="ECO:0000256" key="3">
    <source>
        <dbReference type="ARBA" id="ARBA00022692"/>
    </source>
</evidence>
<protein>
    <submittedName>
        <fullName evidence="8">DMT superfamily transporter inner membrane protein</fullName>
    </submittedName>
</protein>
<feature type="transmembrane region" description="Helical" evidence="6">
    <location>
        <begin position="175"/>
        <end position="195"/>
    </location>
</feature>
<comment type="subcellular location">
    <subcellularLocation>
        <location evidence="1">Cell membrane</location>
        <topology evidence="1">Multi-pass membrane protein</topology>
    </subcellularLocation>
</comment>
<evidence type="ECO:0000256" key="1">
    <source>
        <dbReference type="ARBA" id="ARBA00004651"/>
    </source>
</evidence>
<keyword evidence="2" id="KW-1003">Cell membrane</keyword>
<evidence type="ECO:0000313" key="9">
    <source>
        <dbReference type="Proteomes" id="UP000248598"/>
    </source>
</evidence>
<dbReference type="InterPro" id="IPR051258">
    <property type="entry name" value="Diverse_Substrate_Transporter"/>
</dbReference>
<reference evidence="8 9" key="1">
    <citation type="submission" date="2018-06" db="EMBL/GenBank/DDBJ databases">
        <authorList>
            <consortium name="Pathogen Informatics"/>
            <person name="Doyle S."/>
        </authorList>
    </citation>
    <scope>NUCLEOTIDE SEQUENCE [LARGE SCALE GENOMIC DNA]</scope>
    <source>
        <strain evidence="8 9">NCTC10529</strain>
    </source>
</reference>
<dbReference type="InterPro" id="IPR000620">
    <property type="entry name" value="EamA_dom"/>
</dbReference>
<name>A0AAX2J504_KINKI</name>
<feature type="transmembrane region" description="Helical" evidence="6">
    <location>
        <begin position="94"/>
        <end position="113"/>
    </location>
</feature>
<keyword evidence="4 6" id="KW-1133">Transmembrane helix</keyword>
<accession>A0AAX2J504</accession>
<feature type="domain" description="EamA" evidence="7">
    <location>
        <begin position="6"/>
        <end position="136"/>
    </location>
</feature>
<dbReference type="GeneID" id="93262905"/>
<organism evidence="8 9">
    <name type="scientific">Kingella kingae</name>
    <dbReference type="NCBI Taxonomy" id="504"/>
    <lineage>
        <taxon>Bacteria</taxon>
        <taxon>Pseudomonadati</taxon>
        <taxon>Pseudomonadota</taxon>
        <taxon>Betaproteobacteria</taxon>
        <taxon>Neisseriales</taxon>
        <taxon>Neisseriaceae</taxon>
        <taxon>Kingella</taxon>
    </lineage>
</organism>
<dbReference type="RefSeq" id="WP_003786602.1">
    <property type="nucleotide sequence ID" value="NZ_CP091518.1"/>
</dbReference>
<evidence type="ECO:0000256" key="5">
    <source>
        <dbReference type="ARBA" id="ARBA00023136"/>
    </source>
</evidence>
<dbReference type="Pfam" id="PF00892">
    <property type="entry name" value="EamA"/>
    <property type="match status" value="1"/>
</dbReference>
<keyword evidence="5 6" id="KW-0472">Membrane</keyword>
<dbReference type="AlphaFoldDB" id="A0AAX2J504"/>
<dbReference type="PANTHER" id="PTHR42920">
    <property type="entry name" value="OS03G0707200 PROTEIN-RELATED"/>
    <property type="match status" value="1"/>
</dbReference>
<dbReference type="InterPro" id="IPR037185">
    <property type="entry name" value="EmrE-like"/>
</dbReference>
<feature type="transmembrane region" description="Helical" evidence="6">
    <location>
        <begin position="120"/>
        <end position="136"/>
    </location>
</feature>
<feature type="transmembrane region" description="Helical" evidence="6">
    <location>
        <begin position="34"/>
        <end position="52"/>
    </location>
</feature>
<keyword evidence="3 6" id="KW-0812">Transmembrane</keyword>
<feature type="transmembrane region" description="Helical" evidence="6">
    <location>
        <begin position="142"/>
        <end position="163"/>
    </location>
</feature>